<dbReference type="SUPFAM" id="SSF50447">
    <property type="entry name" value="Translation proteins"/>
    <property type="match status" value="1"/>
</dbReference>
<dbReference type="Gene3D" id="2.40.30.10">
    <property type="entry name" value="Translation factors"/>
    <property type="match status" value="1"/>
</dbReference>
<dbReference type="InterPro" id="IPR015915">
    <property type="entry name" value="Kelch-typ_b-propeller"/>
</dbReference>
<evidence type="ECO:0000313" key="4">
    <source>
        <dbReference type="Proteomes" id="UP000824890"/>
    </source>
</evidence>
<name>A0ABQ8CHW1_BRANA</name>
<gene>
    <name evidence="3" type="ORF">HID58_030788</name>
</gene>
<dbReference type="PANTHER" id="PTHR24414:SF178">
    <property type="entry name" value="F-BOX DOMAIN-CONTAINING PROTEIN"/>
    <property type="match status" value="1"/>
</dbReference>
<comment type="caution">
    <text evidence="3">The sequence shown here is derived from an EMBL/GenBank/DDBJ whole genome shotgun (WGS) entry which is preliminary data.</text>
</comment>
<dbReference type="InterPro" id="IPR001810">
    <property type="entry name" value="F-box_dom"/>
</dbReference>
<dbReference type="Pfam" id="PF00646">
    <property type="entry name" value="F-box"/>
    <property type="match status" value="1"/>
</dbReference>
<dbReference type="InterPro" id="IPR050354">
    <property type="entry name" value="F-box/kelch-repeat_ARATH"/>
</dbReference>
<dbReference type="SUPFAM" id="SSF117281">
    <property type="entry name" value="Kelch motif"/>
    <property type="match status" value="1"/>
</dbReference>
<proteinExistence type="predicted"/>
<sequence length="728" mass="80537">NRERKNRNILHNIKVLRNCVCWSCPMFNSEEEQPRAKKRKEETERSLESCLTDDLVLNCVARVSRSDLATLSLASKSYRSLVASPDLYKIRSLIGRTETHIYVCVRTPGPDPTLGWYILRRSETSSGLIPIPSSSSALPLEGSSVVVLDWGIFVIGGFIKGEERTGNVWLLDCRTHTWRLVPSMGVGRAYGAAGVVDGKIYVFGGYDVVDDHWGQVFDPKTQTWDTLPMPKVKIVSNKNIHDSFVRDHKVYAVDGMYRTYYYSPREGKWGSGNRGEQKGSRRDWCMVDNLIYCLSRNGTVFWCEPDELDLLRGEEMMNTKEVKGLGSSLKTSLLLSRVVHVGDQILHRWEQTKIRNGHPPNKKSKLGRIRELEDLIPGARLINSGGGNIVLFWDHLSMDSLEIWCAEISLERRQGDEIWGKTEWSSVVMTFEPWPNHYKEQIPIGSAEVRATFSSGSGRVAGCMVNEGKFVKDCGIRVIRKGKTVHVGVLDSLKRVKENVKEVSAGLECGIDAVIDLMSSSSSPCNAASSCQSGFVPRGKLVYSEFNVDDITTGGSRGSRYGLDINHGYASSSCVVDDGYASSTDNDSTAFNLRVFVEFLNESVLLSDLVGFFRMLLLIRLSICSSKDLTVNPELRSRRRAAGGDVAMIDVQAVPGAAGAAGGDVIDIEFGVNGLSTRDEAALTLQNLVNAQVAIDHVRVTLEAALQGDDEELIKSITAFAKDLLKEA</sequence>
<dbReference type="Proteomes" id="UP000824890">
    <property type="component" value="Unassembled WGS sequence"/>
</dbReference>
<dbReference type="InterPro" id="IPR000178">
    <property type="entry name" value="TF_IF2_bacterial-like"/>
</dbReference>
<dbReference type="PROSITE" id="PS01176">
    <property type="entry name" value="IF2"/>
    <property type="match status" value="1"/>
</dbReference>
<evidence type="ECO:0000259" key="1">
    <source>
        <dbReference type="Pfam" id="PF00646"/>
    </source>
</evidence>
<reference evidence="3 4" key="1">
    <citation type="submission" date="2021-05" db="EMBL/GenBank/DDBJ databases">
        <title>Genome Assembly of Synthetic Allotetraploid Brassica napus Reveals Homoeologous Exchanges between Subgenomes.</title>
        <authorList>
            <person name="Davis J.T."/>
        </authorList>
    </citation>
    <scope>NUCLEOTIDE SEQUENCE [LARGE SCALE GENOMIC DNA]</scope>
    <source>
        <strain evidence="4">cv. Da-Ae</strain>
        <tissue evidence="3">Seedling</tissue>
    </source>
</reference>
<feature type="non-terminal residue" evidence="3">
    <location>
        <position position="1"/>
    </location>
</feature>
<dbReference type="CDD" id="cd22152">
    <property type="entry name" value="F-box_AtAFR-like"/>
    <property type="match status" value="1"/>
</dbReference>
<accession>A0ABQ8CHW1</accession>
<dbReference type="SMART" id="SM00612">
    <property type="entry name" value="Kelch"/>
    <property type="match status" value="2"/>
</dbReference>
<dbReference type="CDD" id="cd03692">
    <property type="entry name" value="mtIF2_IVc"/>
    <property type="match status" value="1"/>
</dbReference>
<protein>
    <recommendedName>
        <fullName evidence="5">F-box domain-containing protein</fullName>
    </recommendedName>
</protein>
<evidence type="ECO:0000313" key="3">
    <source>
        <dbReference type="EMBL" id="KAH0916342.1"/>
    </source>
</evidence>
<keyword evidence="4" id="KW-1185">Reference proteome</keyword>
<dbReference type="InterPro" id="IPR009000">
    <property type="entry name" value="Transl_B-barrel_sf"/>
</dbReference>
<dbReference type="PANTHER" id="PTHR24414">
    <property type="entry name" value="F-BOX/KELCH-REPEAT PROTEIN SKIP4"/>
    <property type="match status" value="1"/>
</dbReference>
<feature type="domain" description="FKB95-like N-terminal Kelch" evidence="2">
    <location>
        <begin position="116"/>
        <end position="351"/>
    </location>
</feature>
<dbReference type="Pfam" id="PF25210">
    <property type="entry name" value="Kelch_FKB95"/>
    <property type="match status" value="1"/>
</dbReference>
<feature type="domain" description="F-box" evidence="1">
    <location>
        <begin position="49"/>
        <end position="89"/>
    </location>
</feature>
<dbReference type="Gene3D" id="2.120.10.80">
    <property type="entry name" value="Kelch-type beta propeller"/>
    <property type="match status" value="1"/>
</dbReference>
<dbReference type="EMBL" id="JAGKQM010000008">
    <property type="protein sequence ID" value="KAH0916342.1"/>
    <property type="molecule type" value="Genomic_DNA"/>
</dbReference>
<dbReference type="InterPro" id="IPR057499">
    <property type="entry name" value="Kelch_FKB95"/>
</dbReference>
<evidence type="ECO:0008006" key="5">
    <source>
        <dbReference type="Google" id="ProtNLM"/>
    </source>
</evidence>
<evidence type="ECO:0000259" key="2">
    <source>
        <dbReference type="Pfam" id="PF25210"/>
    </source>
</evidence>
<dbReference type="InterPro" id="IPR006652">
    <property type="entry name" value="Kelch_1"/>
</dbReference>
<organism evidence="3 4">
    <name type="scientific">Brassica napus</name>
    <name type="common">Rape</name>
    <dbReference type="NCBI Taxonomy" id="3708"/>
    <lineage>
        <taxon>Eukaryota</taxon>
        <taxon>Viridiplantae</taxon>
        <taxon>Streptophyta</taxon>
        <taxon>Embryophyta</taxon>
        <taxon>Tracheophyta</taxon>
        <taxon>Spermatophyta</taxon>
        <taxon>Magnoliopsida</taxon>
        <taxon>eudicotyledons</taxon>
        <taxon>Gunneridae</taxon>
        <taxon>Pentapetalae</taxon>
        <taxon>rosids</taxon>
        <taxon>malvids</taxon>
        <taxon>Brassicales</taxon>
        <taxon>Brassicaceae</taxon>
        <taxon>Brassiceae</taxon>
        <taxon>Brassica</taxon>
    </lineage>
</organism>